<dbReference type="Pfam" id="PF16357">
    <property type="entry name" value="PepSY_TM_like_2"/>
    <property type="match status" value="1"/>
</dbReference>
<dbReference type="PANTHER" id="PTHR40115">
    <property type="entry name" value="INNER MEMBRANE PROTEIN WITH PEPSY TM HELIX"/>
    <property type="match status" value="1"/>
</dbReference>
<feature type="transmembrane region" description="Helical" evidence="1">
    <location>
        <begin position="150"/>
        <end position="174"/>
    </location>
</feature>
<dbReference type="InterPro" id="IPR032307">
    <property type="entry name" value="PepSY_TM-like_2"/>
</dbReference>
<proteinExistence type="predicted"/>
<feature type="transmembrane region" description="Helical" evidence="1">
    <location>
        <begin position="12"/>
        <end position="35"/>
    </location>
</feature>
<keyword evidence="1" id="KW-1133">Transmembrane helix</keyword>
<evidence type="ECO:0008006" key="4">
    <source>
        <dbReference type="Google" id="ProtNLM"/>
    </source>
</evidence>
<name>A0A4Y9SAI2_9BURK</name>
<sequence>MQRTGWLKTLLKWHWISSALCLIAMILFAATGITLNHASLLEAKPQVTRLKATAPQEALTEAASFARTHDGAKAAVTPRMTAWLASNWKVNASGAQAEWAADELYVPMPRPGGDAWVRVGLEDGAAEYEVTDRGWISLLNDLHKGRNAGLAWSLFIDLFALACLVFCVTGLLILKMHAQNRRITWPLVGFGLLLPALIALLFIH</sequence>
<feature type="transmembrane region" description="Helical" evidence="1">
    <location>
        <begin position="183"/>
        <end position="203"/>
    </location>
</feature>
<organism evidence="2 3">
    <name type="scientific">Zemynaea arenosa</name>
    <dbReference type="NCBI Taxonomy" id="2561931"/>
    <lineage>
        <taxon>Bacteria</taxon>
        <taxon>Pseudomonadati</taxon>
        <taxon>Pseudomonadota</taxon>
        <taxon>Betaproteobacteria</taxon>
        <taxon>Burkholderiales</taxon>
        <taxon>Oxalobacteraceae</taxon>
        <taxon>Telluria group</taxon>
        <taxon>Zemynaea</taxon>
    </lineage>
</organism>
<evidence type="ECO:0000313" key="3">
    <source>
        <dbReference type="Proteomes" id="UP000298438"/>
    </source>
</evidence>
<evidence type="ECO:0000313" key="2">
    <source>
        <dbReference type="EMBL" id="TFW16725.1"/>
    </source>
</evidence>
<dbReference type="EMBL" id="SPVF01000204">
    <property type="protein sequence ID" value="TFW16725.1"/>
    <property type="molecule type" value="Genomic_DNA"/>
</dbReference>
<dbReference type="AlphaFoldDB" id="A0A4Y9SAI2"/>
<keyword evidence="1" id="KW-0472">Membrane</keyword>
<accession>A0A4Y9SAI2</accession>
<keyword evidence="1" id="KW-0812">Transmembrane</keyword>
<gene>
    <name evidence="2" type="ORF">E4L96_15910</name>
</gene>
<comment type="caution">
    <text evidence="2">The sequence shown here is derived from an EMBL/GenBank/DDBJ whole genome shotgun (WGS) entry which is preliminary data.</text>
</comment>
<dbReference type="PANTHER" id="PTHR40115:SF1">
    <property type="entry name" value="INNER MEMBRANE PROTEIN WITH PEPSY TM HELIX"/>
    <property type="match status" value="1"/>
</dbReference>
<dbReference type="Proteomes" id="UP000298438">
    <property type="component" value="Unassembled WGS sequence"/>
</dbReference>
<protein>
    <recommendedName>
        <fullName evidence="4">Peptidase</fullName>
    </recommendedName>
</protein>
<dbReference type="RefSeq" id="WP_135208204.1">
    <property type="nucleotide sequence ID" value="NZ_SPVF01000204.1"/>
</dbReference>
<evidence type="ECO:0000256" key="1">
    <source>
        <dbReference type="SAM" id="Phobius"/>
    </source>
</evidence>
<keyword evidence="3" id="KW-1185">Reference proteome</keyword>
<reference evidence="2 3" key="1">
    <citation type="submission" date="2019-03" db="EMBL/GenBank/DDBJ databases">
        <title>Draft Genome Sequence of Massilia arenosa sp. nov., a Novel Massilia Species Isolated from a Sandy-loam Maize Soil.</title>
        <authorList>
            <person name="Raths R."/>
            <person name="Peta V."/>
            <person name="Bucking H."/>
        </authorList>
    </citation>
    <scope>NUCLEOTIDE SEQUENCE [LARGE SCALE GENOMIC DNA]</scope>
    <source>
        <strain evidence="2 3">MC02</strain>
    </source>
</reference>
<dbReference type="OrthoDB" id="27171at2"/>